<evidence type="ECO:0000313" key="3">
    <source>
        <dbReference type="EMBL" id="UNI22315.1"/>
    </source>
</evidence>
<dbReference type="KEGG" id="ptkz:JDV02_008214"/>
<protein>
    <submittedName>
        <fullName evidence="3">Uncharacterized protein</fullName>
    </submittedName>
</protein>
<keyword evidence="2" id="KW-0560">Oxidoreductase</keyword>
<dbReference type="Proteomes" id="UP000829364">
    <property type="component" value="Chromosome 8"/>
</dbReference>
<dbReference type="RefSeq" id="XP_047845796.1">
    <property type="nucleotide sequence ID" value="XM_047989791.1"/>
</dbReference>
<evidence type="ECO:0000313" key="4">
    <source>
        <dbReference type="Proteomes" id="UP000829364"/>
    </source>
</evidence>
<dbReference type="PANTHER" id="PTHR43669:SF4">
    <property type="entry name" value="SHORT-CHAIN DEHYDROGENASE"/>
    <property type="match status" value="1"/>
</dbReference>
<gene>
    <name evidence="3" type="ORF">JDV02_008214</name>
</gene>
<name>A0A9Q8QM92_9HYPO</name>
<dbReference type="CDD" id="cd05233">
    <property type="entry name" value="SDR_c"/>
    <property type="match status" value="1"/>
</dbReference>
<evidence type="ECO:0000256" key="1">
    <source>
        <dbReference type="ARBA" id="ARBA00006484"/>
    </source>
</evidence>
<dbReference type="SUPFAM" id="SSF51735">
    <property type="entry name" value="NAD(P)-binding Rossmann-fold domains"/>
    <property type="match status" value="1"/>
</dbReference>
<reference evidence="3" key="1">
    <citation type="submission" date="2021-11" db="EMBL/GenBank/DDBJ databases">
        <title>Purpureocillium_takamizusanense_genome.</title>
        <authorList>
            <person name="Nguyen N.-H."/>
        </authorList>
    </citation>
    <scope>NUCLEOTIDE SEQUENCE</scope>
    <source>
        <strain evidence="3">PT3</strain>
    </source>
</reference>
<dbReference type="Pfam" id="PF13561">
    <property type="entry name" value="adh_short_C2"/>
    <property type="match status" value="1"/>
</dbReference>
<evidence type="ECO:0000256" key="2">
    <source>
        <dbReference type="ARBA" id="ARBA00023002"/>
    </source>
</evidence>
<proteinExistence type="inferred from homology"/>
<dbReference type="GeneID" id="72070162"/>
<keyword evidence="4" id="KW-1185">Reference proteome</keyword>
<dbReference type="AlphaFoldDB" id="A0A9Q8QM92"/>
<dbReference type="Gene3D" id="3.40.50.720">
    <property type="entry name" value="NAD(P)-binding Rossmann-like Domain"/>
    <property type="match status" value="1"/>
</dbReference>
<dbReference type="InterPro" id="IPR002347">
    <property type="entry name" value="SDR_fam"/>
</dbReference>
<dbReference type="PANTHER" id="PTHR43669">
    <property type="entry name" value="5-KETO-D-GLUCONATE 5-REDUCTASE"/>
    <property type="match status" value="1"/>
</dbReference>
<dbReference type="InterPro" id="IPR036291">
    <property type="entry name" value="NAD(P)-bd_dom_sf"/>
</dbReference>
<accession>A0A9Q8QM92</accession>
<comment type="similarity">
    <text evidence="1">Belongs to the short-chain dehydrogenases/reductases (SDR) family.</text>
</comment>
<dbReference type="OrthoDB" id="5336600at2759"/>
<dbReference type="GO" id="GO:0016491">
    <property type="term" value="F:oxidoreductase activity"/>
    <property type="evidence" value="ECO:0007669"/>
    <property type="project" value="UniProtKB-KW"/>
</dbReference>
<organism evidence="3 4">
    <name type="scientific">Purpureocillium takamizusanense</name>
    <dbReference type="NCBI Taxonomy" id="2060973"/>
    <lineage>
        <taxon>Eukaryota</taxon>
        <taxon>Fungi</taxon>
        <taxon>Dikarya</taxon>
        <taxon>Ascomycota</taxon>
        <taxon>Pezizomycotina</taxon>
        <taxon>Sordariomycetes</taxon>
        <taxon>Hypocreomycetidae</taxon>
        <taxon>Hypocreales</taxon>
        <taxon>Ophiocordycipitaceae</taxon>
        <taxon>Purpureocillium</taxon>
    </lineage>
</organism>
<sequence length="239" mass="25104">MAQPVAFLIGGGPRIGHAVAVALVKQGYRVALGRRNTAASAGLEGVTPVAVDVSDPSSVETAFAEVQSRFGVPKVVVYNAAALTFPPEQGDPLSVQPGAFTRDTAVNVTSAYAALHHATRAWKKQREDGGRAGGVFIATGNVTPFIPNPFATTLGAGKAALVHLVGLAAREYKDAGDRFYFVSQVTDEGGPVRYEGVKAEAHGQVYTELVQRGPHGGDDGDWDVRFVVGKDGEVSYQKK</sequence>
<dbReference type="EMBL" id="CP086361">
    <property type="protein sequence ID" value="UNI22315.1"/>
    <property type="molecule type" value="Genomic_DNA"/>
</dbReference>